<protein>
    <submittedName>
        <fullName evidence="1">Uncharacterized protein</fullName>
    </submittedName>
</protein>
<dbReference type="InterPro" id="IPR010512">
    <property type="entry name" value="DUF1091"/>
</dbReference>
<keyword evidence="2" id="KW-1185">Reference proteome</keyword>
<dbReference type="EMBL" id="CH933806">
    <property type="protein sequence ID" value="KRG01241.1"/>
    <property type="molecule type" value="Genomic_DNA"/>
</dbReference>
<accession>A0A0Q9X144</accession>
<evidence type="ECO:0000313" key="1">
    <source>
        <dbReference type="EMBL" id="KRG01241.1"/>
    </source>
</evidence>
<dbReference type="AlphaFoldDB" id="A0A0Q9X144"/>
<dbReference type="PANTHER" id="PTHR20898">
    <property type="entry name" value="DAEDALUS ON 3-RELATED-RELATED"/>
    <property type="match status" value="1"/>
</dbReference>
<dbReference type="OrthoDB" id="7859583at2759"/>
<dbReference type="PANTHER" id="PTHR20898:SF0">
    <property type="entry name" value="DAEDALUS ON 3-RELATED"/>
    <property type="match status" value="1"/>
</dbReference>
<reference evidence="1 2" key="1">
    <citation type="journal article" date="2007" name="Nature">
        <title>Evolution of genes and genomes on the Drosophila phylogeny.</title>
        <authorList>
            <consortium name="Drosophila 12 Genomes Consortium"/>
            <person name="Clark A.G."/>
            <person name="Eisen M.B."/>
            <person name="Smith D.R."/>
            <person name="Bergman C.M."/>
            <person name="Oliver B."/>
            <person name="Markow T.A."/>
            <person name="Kaufman T.C."/>
            <person name="Kellis M."/>
            <person name="Gelbart W."/>
            <person name="Iyer V.N."/>
            <person name="Pollard D.A."/>
            <person name="Sackton T.B."/>
            <person name="Larracuente A.M."/>
            <person name="Singh N.D."/>
            <person name="Abad J.P."/>
            <person name="Abt D.N."/>
            <person name="Adryan B."/>
            <person name="Aguade M."/>
            <person name="Akashi H."/>
            <person name="Anderson W.W."/>
            <person name="Aquadro C.F."/>
            <person name="Ardell D.H."/>
            <person name="Arguello R."/>
            <person name="Artieri C.G."/>
            <person name="Barbash D.A."/>
            <person name="Barker D."/>
            <person name="Barsanti P."/>
            <person name="Batterham P."/>
            <person name="Batzoglou S."/>
            <person name="Begun D."/>
            <person name="Bhutkar A."/>
            <person name="Blanco E."/>
            <person name="Bosak S.A."/>
            <person name="Bradley R.K."/>
            <person name="Brand A.D."/>
            <person name="Brent M.R."/>
            <person name="Brooks A.N."/>
            <person name="Brown R.H."/>
            <person name="Butlin R.K."/>
            <person name="Caggese C."/>
            <person name="Calvi B.R."/>
            <person name="Bernardo de Carvalho A."/>
            <person name="Caspi A."/>
            <person name="Castrezana S."/>
            <person name="Celniker S.E."/>
            <person name="Chang J.L."/>
            <person name="Chapple C."/>
            <person name="Chatterji S."/>
            <person name="Chinwalla A."/>
            <person name="Civetta A."/>
            <person name="Clifton S.W."/>
            <person name="Comeron J.M."/>
            <person name="Costello J.C."/>
            <person name="Coyne J.A."/>
            <person name="Daub J."/>
            <person name="David R.G."/>
            <person name="Delcher A.L."/>
            <person name="Delehaunty K."/>
            <person name="Do C.B."/>
            <person name="Ebling H."/>
            <person name="Edwards K."/>
            <person name="Eickbush T."/>
            <person name="Evans J.D."/>
            <person name="Filipski A."/>
            <person name="Findeiss S."/>
            <person name="Freyhult E."/>
            <person name="Fulton L."/>
            <person name="Fulton R."/>
            <person name="Garcia A.C."/>
            <person name="Gardiner A."/>
            <person name="Garfield D.A."/>
            <person name="Garvin B.E."/>
            <person name="Gibson G."/>
            <person name="Gilbert D."/>
            <person name="Gnerre S."/>
            <person name="Godfrey J."/>
            <person name="Good R."/>
            <person name="Gotea V."/>
            <person name="Gravely B."/>
            <person name="Greenberg A.J."/>
            <person name="Griffiths-Jones S."/>
            <person name="Gross S."/>
            <person name="Guigo R."/>
            <person name="Gustafson E.A."/>
            <person name="Haerty W."/>
            <person name="Hahn M.W."/>
            <person name="Halligan D.L."/>
            <person name="Halpern A.L."/>
            <person name="Halter G.M."/>
            <person name="Han M.V."/>
            <person name="Heger A."/>
            <person name="Hillier L."/>
            <person name="Hinrichs A.S."/>
            <person name="Holmes I."/>
            <person name="Hoskins R.A."/>
            <person name="Hubisz M.J."/>
            <person name="Hultmark D."/>
            <person name="Huntley M.A."/>
            <person name="Jaffe D.B."/>
            <person name="Jagadeeshan S."/>
            <person name="Jeck W.R."/>
            <person name="Johnson J."/>
            <person name="Jones C.D."/>
            <person name="Jordan W.C."/>
            <person name="Karpen G.H."/>
            <person name="Kataoka E."/>
            <person name="Keightley P.D."/>
            <person name="Kheradpour P."/>
            <person name="Kirkness E.F."/>
            <person name="Koerich L.B."/>
            <person name="Kristiansen K."/>
            <person name="Kudrna D."/>
            <person name="Kulathinal R.J."/>
            <person name="Kumar S."/>
            <person name="Kwok R."/>
            <person name="Lander E."/>
            <person name="Langley C.H."/>
            <person name="Lapoint R."/>
            <person name="Lazzaro B.P."/>
            <person name="Lee S.J."/>
            <person name="Levesque L."/>
            <person name="Li R."/>
            <person name="Lin C.F."/>
            <person name="Lin M.F."/>
            <person name="Lindblad-Toh K."/>
            <person name="Llopart A."/>
            <person name="Long M."/>
            <person name="Low L."/>
            <person name="Lozovsky E."/>
            <person name="Lu J."/>
            <person name="Luo M."/>
            <person name="Machado C.A."/>
            <person name="Makalowski W."/>
            <person name="Marzo M."/>
            <person name="Matsuda M."/>
            <person name="Matzkin L."/>
            <person name="McAllister B."/>
            <person name="McBride C.S."/>
            <person name="McKernan B."/>
            <person name="McKernan K."/>
            <person name="Mendez-Lago M."/>
            <person name="Minx P."/>
            <person name="Mollenhauer M.U."/>
            <person name="Montooth K."/>
            <person name="Mount S.M."/>
            <person name="Mu X."/>
            <person name="Myers E."/>
            <person name="Negre B."/>
            <person name="Newfeld S."/>
            <person name="Nielsen R."/>
            <person name="Noor M.A."/>
            <person name="O'Grady P."/>
            <person name="Pachter L."/>
            <person name="Papaceit M."/>
            <person name="Parisi M.J."/>
            <person name="Parisi M."/>
            <person name="Parts L."/>
            <person name="Pedersen J.S."/>
            <person name="Pesole G."/>
            <person name="Phillippy A.M."/>
            <person name="Ponting C.P."/>
            <person name="Pop M."/>
            <person name="Porcelli D."/>
            <person name="Powell J.R."/>
            <person name="Prohaska S."/>
            <person name="Pruitt K."/>
            <person name="Puig M."/>
            <person name="Quesneville H."/>
            <person name="Ram K.R."/>
            <person name="Rand D."/>
            <person name="Rasmussen M.D."/>
            <person name="Reed L.K."/>
            <person name="Reenan R."/>
            <person name="Reily A."/>
            <person name="Remington K.A."/>
            <person name="Rieger T.T."/>
            <person name="Ritchie M.G."/>
            <person name="Robin C."/>
            <person name="Rogers Y.H."/>
            <person name="Rohde C."/>
            <person name="Rozas J."/>
            <person name="Rubenfield M.J."/>
            <person name="Ruiz A."/>
            <person name="Russo S."/>
            <person name="Salzberg S.L."/>
            <person name="Sanchez-Gracia A."/>
            <person name="Saranga D.J."/>
            <person name="Sato H."/>
            <person name="Schaeffer S.W."/>
            <person name="Schatz M.C."/>
            <person name="Schlenke T."/>
            <person name="Schwartz R."/>
            <person name="Segarra C."/>
            <person name="Singh R.S."/>
            <person name="Sirot L."/>
            <person name="Sirota M."/>
            <person name="Sisneros N.B."/>
            <person name="Smith C.D."/>
            <person name="Smith T.F."/>
            <person name="Spieth J."/>
            <person name="Stage D.E."/>
            <person name="Stark A."/>
            <person name="Stephan W."/>
            <person name="Strausberg R.L."/>
            <person name="Strempel S."/>
            <person name="Sturgill D."/>
            <person name="Sutton G."/>
            <person name="Sutton G.G."/>
            <person name="Tao W."/>
            <person name="Teichmann S."/>
            <person name="Tobari Y.N."/>
            <person name="Tomimura Y."/>
            <person name="Tsolas J.M."/>
            <person name="Valente V.L."/>
            <person name="Venter E."/>
            <person name="Venter J.C."/>
            <person name="Vicario S."/>
            <person name="Vieira F.G."/>
            <person name="Vilella A.J."/>
            <person name="Villasante A."/>
            <person name="Walenz B."/>
            <person name="Wang J."/>
            <person name="Wasserman M."/>
            <person name="Watts T."/>
            <person name="Wilson D."/>
            <person name="Wilson R.K."/>
            <person name="Wing R.A."/>
            <person name="Wolfner M.F."/>
            <person name="Wong A."/>
            <person name="Wong G.K."/>
            <person name="Wu C.I."/>
            <person name="Wu G."/>
            <person name="Yamamoto D."/>
            <person name="Yang H.P."/>
            <person name="Yang S.P."/>
            <person name="Yorke J.A."/>
            <person name="Yoshida K."/>
            <person name="Zdobnov E."/>
            <person name="Zhang P."/>
            <person name="Zhang Y."/>
            <person name="Zimin A.V."/>
            <person name="Baldwin J."/>
            <person name="Abdouelleil A."/>
            <person name="Abdulkadir J."/>
            <person name="Abebe A."/>
            <person name="Abera B."/>
            <person name="Abreu J."/>
            <person name="Acer S.C."/>
            <person name="Aftuck L."/>
            <person name="Alexander A."/>
            <person name="An P."/>
            <person name="Anderson E."/>
            <person name="Anderson S."/>
            <person name="Arachi H."/>
            <person name="Azer M."/>
            <person name="Bachantsang P."/>
            <person name="Barry A."/>
            <person name="Bayul T."/>
            <person name="Berlin A."/>
            <person name="Bessette D."/>
            <person name="Bloom T."/>
            <person name="Blye J."/>
            <person name="Boguslavskiy L."/>
            <person name="Bonnet C."/>
            <person name="Boukhgalter B."/>
            <person name="Bourzgui I."/>
            <person name="Brown A."/>
            <person name="Cahill P."/>
            <person name="Channer S."/>
            <person name="Cheshatsang Y."/>
            <person name="Chuda L."/>
            <person name="Citroen M."/>
            <person name="Collymore A."/>
            <person name="Cooke P."/>
            <person name="Costello M."/>
            <person name="D'Aco K."/>
            <person name="Daza R."/>
            <person name="De Haan G."/>
            <person name="DeGray S."/>
            <person name="DeMaso C."/>
            <person name="Dhargay N."/>
            <person name="Dooley K."/>
            <person name="Dooley E."/>
            <person name="Doricent M."/>
            <person name="Dorje P."/>
            <person name="Dorjee K."/>
            <person name="Dupes A."/>
            <person name="Elong R."/>
            <person name="Falk J."/>
            <person name="Farina A."/>
            <person name="Faro S."/>
            <person name="Ferguson D."/>
            <person name="Fisher S."/>
            <person name="Foley C.D."/>
            <person name="Franke A."/>
            <person name="Friedrich D."/>
            <person name="Gadbois L."/>
            <person name="Gearin G."/>
            <person name="Gearin C.R."/>
            <person name="Giannoukos G."/>
            <person name="Goode T."/>
            <person name="Graham J."/>
            <person name="Grandbois E."/>
            <person name="Grewal S."/>
            <person name="Gyaltsen K."/>
            <person name="Hafez N."/>
            <person name="Hagos B."/>
            <person name="Hall J."/>
            <person name="Henson C."/>
            <person name="Hollinger A."/>
            <person name="Honan T."/>
            <person name="Huard M.D."/>
            <person name="Hughes L."/>
            <person name="Hurhula B."/>
            <person name="Husby M.E."/>
            <person name="Kamat A."/>
            <person name="Kanga B."/>
            <person name="Kashin S."/>
            <person name="Khazanovich D."/>
            <person name="Kisner P."/>
            <person name="Lance K."/>
            <person name="Lara M."/>
            <person name="Lee W."/>
            <person name="Lennon N."/>
            <person name="Letendre F."/>
            <person name="LeVine R."/>
            <person name="Lipovsky A."/>
            <person name="Liu X."/>
            <person name="Liu J."/>
            <person name="Liu S."/>
            <person name="Lokyitsang T."/>
            <person name="Lokyitsang Y."/>
            <person name="Lubonja R."/>
            <person name="Lui A."/>
            <person name="MacDonald P."/>
            <person name="Magnisalis V."/>
            <person name="Maru K."/>
            <person name="Matthews C."/>
            <person name="McCusker W."/>
            <person name="McDonough S."/>
            <person name="Mehta T."/>
            <person name="Meldrim J."/>
            <person name="Meneus L."/>
            <person name="Mihai O."/>
            <person name="Mihalev A."/>
            <person name="Mihova T."/>
            <person name="Mittelman R."/>
            <person name="Mlenga V."/>
            <person name="Montmayeur A."/>
            <person name="Mulrain L."/>
            <person name="Navidi A."/>
            <person name="Naylor J."/>
            <person name="Negash T."/>
            <person name="Nguyen T."/>
            <person name="Nguyen N."/>
            <person name="Nicol R."/>
            <person name="Norbu C."/>
            <person name="Norbu N."/>
            <person name="Novod N."/>
            <person name="O'Neill B."/>
            <person name="Osman S."/>
            <person name="Markiewicz E."/>
            <person name="Oyono O.L."/>
            <person name="Patti C."/>
            <person name="Phunkhang P."/>
            <person name="Pierre F."/>
            <person name="Priest M."/>
            <person name="Raghuraman S."/>
            <person name="Rege F."/>
            <person name="Reyes R."/>
            <person name="Rise C."/>
            <person name="Rogov P."/>
            <person name="Ross K."/>
            <person name="Ryan E."/>
            <person name="Settipalli S."/>
            <person name="Shea T."/>
            <person name="Sherpa N."/>
            <person name="Shi L."/>
            <person name="Shih D."/>
            <person name="Sparrow T."/>
            <person name="Spaulding J."/>
            <person name="Stalker J."/>
            <person name="Stange-Thomann N."/>
            <person name="Stavropoulos S."/>
            <person name="Stone C."/>
            <person name="Strader C."/>
            <person name="Tesfaye S."/>
            <person name="Thomson T."/>
            <person name="Thoulutsang Y."/>
            <person name="Thoulutsang D."/>
            <person name="Topham K."/>
            <person name="Topping I."/>
            <person name="Tsamla T."/>
            <person name="Vassiliev H."/>
            <person name="Vo A."/>
            <person name="Wangchuk T."/>
            <person name="Wangdi T."/>
            <person name="Weiand M."/>
            <person name="Wilkinson J."/>
            <person name="Wilson A."/>
            <person name="Yadav S."/>
            <person name="Young G."/>
            <person name="Yu Q."/>
            <person name="Zembek L."/>
            <person name="Zhong D."/>
            <person name="Zimmer A."/>
            <person name="Zwirko Z."/>
            <person name="Jaffe D.B."/>
            <person name="Alvarez P."/>
            <person name="Brockman W."/>
            <person name="Butler J."/>
            <person name="Chin C."/>
            <person name="Gnerre S."/>
            <person name="Grabherr M."/>
            <person name="Kleber M."/>
            <person name="Mauceli E."/>
            <person name="MacCallum I."/>
        </authorList>
    </citation>
    <scope>NUCLEOTIDE SEQUENCE [LARGE SCALE GENOMIC DNA]</scope>
    <source>
        <strain evidence="2">Tucson 15081-1352.22</strain>
    </source>
</reference>
<organism evidence="1 2">
    <name type="scientific">Drosophila mojavensis</name>
    <name type="common">Fruit fly</name>
    <dbReference type="NCBI Taxonomy" id="7230"/>
    <lineage>
        <taxon>Eukaryota</taxon>
        <taxon>Metazoa</taxon>
        <taxon>Ecdysozoa</taxon>
        <taxon>Arthropoda</taxon>
        <taxon>Hexapoda</taxon>
        <taxon>Insecta</taxon>
        <taxon>Pterygota</taxon>
        <taxon>Neoptera</taxon>
        <taxon>Endopterygota</taxon>
        <taxon>Diptera</taxon>
        <taxon>Brachycera</taxon>
        <taxon>Muscomorpha</taxon>
        <taxon>Ephydroidea</taxon>
        <taxon>Drosophilidae</taxon>
        <taxon>Drosophila</taxon>
    </lineage>
</organism>
<sequence length="115" mass="13648">FNGTVLHPAYIINVEAEFFFKASGYKPWLYKPQIDICRFVEKPYNTVVLLVYKALRKFSNFNHSCPFVGLQTVNGFYMSYEDVRVPMPSGEYLLKINWLFEKRLQLSTNVYFRIQ</sequence>
<dbReference type="SMART" id="SM00697">
    <property type="entry name" value="DM8"/>
    <property type="match status" value="1"/>
</dbReference>
<dbReference type="KEGG" id="dmo:Dmoj_GI25996"/>
<feature type="non-terminal residue" evidence="1">
    <location>
        <position position="1"/>
    </location>
</feature>
<name>A0A0Q9X144_DROMO</name>
<dbReference type="InParanoid" id="A0A0Q9X144"/>
<dbReference type="Proteomes" id="UP000009192">
    <property type="component" value="Unassembled WGS sequence"/>
</dbReference>
<dbReference type="Pfam" id="PF06477">
    <property type="entry name" value="DUF1091"/>
    <property type="match status" value="1"/>
</dbReference>
<gene>
    <name evidence="1" type="primary">Dmoj\GI25996</name>
    <name evidence="1" type="ORF">Dmoj_GI25996</name>
</gene>
<evidence type="ECO:0000313" key="2">
    <source>
        <dbReference type="Proteomes" id="UP000009192"/>
    </source>
</evidence>
<proteinExistence type="predicted"/>